<evidence type="ECO:0000259" key="5">
    <source>
        <dbReference type="Pfam" id="PF01266"/>
    </source>
</evidence>
<comment type="caution">
    <text evidence="6">The sequence shown here is derived from an EMBL/GenBank/DDBJ whole genome shotgun (WGS) entry which is preliminary data.</text>
</comment>
<dbReference type="GO" id="GO:0005737">
    <property type="term" value="C:cytoplasm"/>
    <property type="evidence" value="ECO:0007669"/>
    <property type="project" value="TreeGrafter"/>
</dbReference>
<evidence type="ECO:0000313" key="6">
    <source>
        <dbReference type="EMBL" id="PPK65744.1"/>
    </source>
</evidence>
<sequence>MAPRTPPTGHVDLAIVGAGVVGLAHAVEAVERGLSVVVLDRDERAVGASVRNFGHICLTAQHGPALEYGLAARERWLAMAAKAGFWVSEAGTVVAARTADEHAVLAEFAAERGDQVHLLDAAGVRSKLPRVSDEVTGGAWLPLDLRVDPREAIPALAAWLAAQGVDFRWHTSATGVETGAVHTTRGTVTADRVVVAVGHDVDRLLPGVAEAAGVRRCLLQMLEVSTPDSVVFDPAVLTGLSMVRYAGLRACPSADEVQRRLAADHPDLLEVVMNLMFTQRPGGDLVIGDTHAYATTHGPFDDEATADLVLRETARLLGVDRLTVRRRWRGVYASADAEFLVAQPFPGVRVVSVTSGIGMTTAFGLAPTVLDDLLR</sequence>
<comment type="cofactor">
    <cofactor evidence="1">
        <name>FAD</name>
        <dbReference type="ChEBI" id="CHEBI:57692"/>
    </cofactor>
</comment>
<dbReference type="PANTHER" id="PTHR13847">
    <property type="entry name" value="SARCOSINE DEHYDROGENASE-RELATED"/>
    <property type="match status" value="1"/>
</dbReference>
<dbReference type="RefSeq" id="WP_104480745.1">
    <property type="nucleotide sequence ID" value="NZ_CP154825.1"/>
</dbReference>
<evidence type="ECO:0000256" key="2">
    <source>
        <dbReference type="ARBA" id="ARBA00009410"/>
    </source>
</evidence>
<dbReference type="EMBL" id="PTIX01000012">
    <property type="protein sequence ID" value="PPK65744.1"/>
    <property type="molecule type" value="Genomic_DNA"/>
</dbReference>
<dbReference type="InterPro" id="IPR017741">
    <property type="entry name" value="FAD-dependent_OxRdtase_HpnW"/>
</dbReference>
<dbReference type="InterPro" id="IPR036188">
    <property type="entry name" value="FAD/NAD-bd_sf"/>
</dbReference>
<dbReference type="Gene3D" id="3.30.9.10">
    <property type="entry name" value="D-Amino Acid Oxidase, subunit A, domain 2"/>
    <property type="match status" value="1"/>
</dbReference>
<dbReference type="Pfam" id="PF01266">
    <property type="entry name" value="DAO"/>
    <property type="match status" value="1"/>
</dbReference>
<dbReference type="PANTHER" id="PTHR13847:SF286">
    <property type="entry name" value="D-AMINO ACID DEHYDROGENASE"/>
    <property type="match status" value="1"/>
</dbReference>
<feature type="domain" description="FAD dependent oxidoreductase" evidence="5">
    <location>
        <begin position="12"/>
        <end position="366"/>
    </location>
</feature>
<gene>
    <name evidence="6" type="ORF">CLV40_1123</name>
</gene>
<name>A0A2S6GKH4_9PSEU</name>
<dbReference type="NCBIfam" id="TIGR03364">
    <property type="entry name" value="HpnW_proposed"/>
    <property type="match status" value="1"/>
</dbReference>
<dbReference type="Proteomes" id="UP000239203">
    <property type="component" value="Unassembled WGS sequence"/>
</dbReference>
<organism evidence="6 7">
    <name type="scientific">Actinokineospora auranticolor</name>
    <dbReference type="NCBI Taxonomy" id="155976"/>
    <lineage>
        <taxon>Bacteria</taxon>
        <taxon>Bacillati</taxon>
        <taxon>Actinomycetota</taxon>
        <taxon>Actinomycetes</taxon>
        <taxon>Pseudonocardiales</taxon>
        <taxon>Pseudonocardiaceae</taxon>
        <taxon>Actinokineospora</taxon>
    </lineage>
</organism>
<reference evidence="6 7" key="1">
    <citation type="submission" date="2018-02" db="EMBL/GenBank/DDBJ databases">
        <title>Genomic Encyclopedia of Archaeal and Bacterial Type Strains, Phase II (KMG-II): from individual species to whole genera.</title>
        <authorList>
            <person name="Goeker M."/>
        </authorList>
    </citation>
    <scope>NUCLEOTIDE SEQUENCE [LARGE SCALE GENOMIC DNA]</scope>
    <source>
        <strain evidence="6 7">YU 961-1</strain>
    </source>
</reference>
<evidence type="ECO:0000256" key="4">
    <source>
        <dbReference type="ARBA" id="ARBA00023002"/>
    </source>
</evidence>
<dbReference type="AlphaFoldDB" id="A0A2S6GKH4"/>
<evidence type="ECO:0000256" key="3">
    <source>
        <dbReference type="ARBA" id="ARBA00022630"/>
    </source>
</evidence>
<dbReference type="SUPFAM" id="SSF51905">
    <property type="entry name" value="FAD/NAD(P)-binding domain"/>
    <property type="match status" value="1"/>
</dbReference>
<protein>
    <submittedName>
        <fullName evidence="6">FAD dependent oxidoreductase TIGR03364</fullName>
    </submittedName>
</protein>
<keyword evidence="3" id="KW-0285">Flavoprotein</keyword>
<dbReference type="GO" id="GO:0016491">
    <property type="term" value="F:oxidoreductase activity"/>
    <property type="evidence" value="ECO:0007669"/>
    <property type="project" value="UniProtKB-KW"/>
</dbReference>
<evidence type="ECO:0000313" key="7">
    <source>
        <dbReference type="Proteomes" id="UP000239203"/>
    </source>
</evidence>
<evidence type="ECO:0000256" key="1">
    <source>
        <dbReference type="ARBA" id="ARBA00001974"/>
    </source>
</evidence>
<dbReference type="Gene3D" id="3.50.50.60">
    <property type="entry name" value="FAD/NAD(P)-binding domain"/>
    <property type="match status" value="1"/>
</dbReference>
<accession>A0A2S6GKH4</accession>
<keyword evidence="4" id="KW-0560">Oxidoreductase</keyword>
<dbReference type="OrthoDB" id="9799943at2"/>
<proteinExistence type="inferred from homology"/>
<comment type="similarity">
    <text evidence="2">Belongs to the DadA oxidoreductase family.</text>
</comment>
<dbReference type="InterPro" id="IPR006076">
    <property type="entry name" value="FAD-dep_OxRdtase"/>
</dbReference>
<keyword evidence="7" id="KW-1185">Reference proteome</keyword>